<reference evidence="1" key="1">
    <citation type="submission" date="2019-08" db="EMBL/GenBank/DDBJ databases">
        <title>Genome sequence of Clostridiales bacterium MT110.</title>
        <authorList>
            <person name="Cao J."/>
        </authorList>
    </citation>
    <scope>NUCLEOTIDE SEQUENCE</scope>
    <source>
        <strain evidence="1">MT110</strain>
    </source>
</reference>
<evidence type="ECO:0000313" key="2">
    <source>
        <dbReference type="Proteomes" id="UP000594014"/>
    </source>
</evidence>
<name>A0ACD1A7L1_9FIRM</name>
<gene>
    <name evidence="1" type="ORF">FRZ06_02780</name>
</gene>
<protein>
    <submittedName>
        <fullName evidence="1">Uncharacterized protein</fullName>
    </submittedName>
</protein>
<organism evidence="1 2">
    <name type="scientific">Anoxybacterium hadale</name>
    <dbReference type="NCBI Taxonomy" id="3408580"/>
    <lineage>
        <taxon>Bacteria</taxon>
        <taxon>Bacillati</taxon>
        <taxon>Bacillota</taxon>
        <taxon>Clostridia</taxon>
        <taxon>Peptostreptococcales</taxon>
        <taxon>Anaerovoracaceae</taxon>
        <taxon>Anoxybacterium</taxon>
    </lineage>
</organism>
<sequence>MNQVNHLNHTIHDHGDLIGAAEEIPAVFSQTLLLQFERDMTENAISALLSDWLISIRHWALLHHHYIGHIKIFAEFEEGFQLWLSATGKEISVKNPARCLANPVRSGTAAVTAIVFGTDEESLRAAVLSRWEDTLTLQSGKAGI</sequence>
<accession>A0ACD1A7L1</accession>
<proteinExistence type="predicted"/>
<evidence type="ECO:0000313" key="1">
    <source>
        <dbReference type="EMBL" id="QOX62358.1"/>
    </source>
</evidence>
<keyword evidence="2" id="KW-1185">Reference proteome</keyword>
<dbReference type="EMBL" id="CP042469">
    <property type="protein sequence ID" value="QOX62358.1"/>
    <property type="molecule type" value="Genomic_DNA"/>
</dbReference>
<dbReference type="Proteomes" id="UP000594014">
    <property type="component" value="Chromosome"/>
</dbReference>